<evidence type="ECO:0000313" key="2">
    <source>
        <dbReference type="EMBL" id="ABD09522.1"/>
    </source>
</evidence>
<accession>Q2JGS0</accession>
<dbReference type="EMBL" id="CP000249">
    <property type="protein sequence ID" value="ABD09522.1"/>
    <property type="molecule type" value="Genomic_DNA"/>
</dbReference>
<dbReference type="Pfam" id="PF06114">
    <property type="entry name" value="Peptidase_M78"/>
    <property type="match status" value="1"/>
</dbReference>
<dbReference type="HOGENOM" id="CLU_084682_2_0_11"/>
<reference evidence="2 3" key="1">
    <citation type="journal article" date="2007" name="Genome Res.">
        <title>Genome characteristics of facultatively symbiotic Frankia sp. strains reflect host range and host plant biogeography.</title>
        <authorList>
            <person name="Normand P."/>
            <person name="Lapierre P."/>
            <person name="Tisa L.S."/>
            <person name="Gogarten J.P."/>
            <person name="Alloisio N."/>
            <person name="Bagnarol E."/>
            <person name="Bassi C.A."/>
            <person name="Berry A.M."/>
            <person name="Bickhart D.M."/>
            <person name="Choisne N."/>
            <person name="Couloux A."/>
            <person name="Cournoyer B."/>
            <person name="Cruveiller S."/>
            <person name="Daubin V."/>
            <person name="Demange N."/>
            <person name="Francino M.P."/>
            <person name="Goltsman E."/>
            <person name="Huang Y."/>
            <person name="Kopp O.R."/>
            <person name="Labarre L."/>
            <person name="Lapidus A."/>
            <person name="Lavire C."/>
            <person name="Marechal J."/>
            <person name="Martinez M."/>
            <person name="Mastronunzio J.E."/>
            <person name="Mullin B.C."/>
            <person name="Niemann J."/>
            <person name="Pujic P."/>
            <person name="Rawnsley T."/>
            <person name="Rouy Z."/>
            <person name="Schenowitz C."/>
            <person name="Sellstedt A."/>
            <person name="Tavares F."/>
            <person name="Tomkins J.P."/>
            <person name="Vallenet D."/>
            <person name="Valverde C."/>
            <person name="Wall L.G."/>
            <person name="Wang Y."/>
            <person name="Medigue C."/>
            <person name="Benson D.R."/>
        </authorList>
    </citation>
    <scope>NUCLEOTIDE SEQUENCE [LARGE SCALE GENOMIC DNA]</scope>
    <source>
        <strain evidence="3">DSM 45818 / CECT 9043 / CcI3</strain>
    </source>
</reference>
<keyword evidence="3" id="KW-1185">Reference proteome</keyword>
<dbReference type="Gene3D" id="1.10.10.2910">
    <property type="match status" value="1"/>
</dbReference>
<dbReference type="AlphaFoldDB" id="Q2JGS0"/>
<dbReference type="PhylomeDB" id="Q2JGS0"/>
<dbReference type="eggNOG" id="COG2856">
    <property type="taxonomic scope" value="Bacteria"/>
</dbReference>
<sequence>MASNAERAAHDLLARHAVAAPPVPVDKIAAAEGISVVQEPFRDDEVSGVLLREPDRTMIIVNAANAVVRQRFTIAHEIGHFTLHRGTVYLDGRARVNFRDGLSSMATDQEEIEANSFAAALLMPTKWVRTAFETTVRNSPVGSEEELAGLLAGRFVVSRQAMLFRLIYLGLIAAP</sequence>
<organism evidence="2 3">
    <name type="scientific">Frankia casuarinae (strain DSM 45818 / CECT 9043 / HFP020203 / CcI3)</name>
    <dbReference type="NCBI Taxonomy" id="106370"/>
    <lineage>
        <taxon>Bacteria</taxon>
        <taxon>Bacillati</taxon>
        <taxon>Actinomycetota</taxon>
        <taxon>Actinomycetes</taxon>
        <taxon>Frankiales</taxon>
        <taxon>Frankiaceae</taxon>
        <taxon>Frankia</taxon>
    </lineage>
</organism>
<dbReference type="Proteomes" id="UP000001937">
    <property type="component" value="Chromosome"/>
</dbReference>
<gene>
    <name evidence="2" type="ordered locus">Francci3_0128</name>
</gene>
<dbReference type="OrthoDB" id="9794834at2"/>
<dbReference type="KEGG" id="fra:Francci3_0128"/>
<dbReference type="PANTHER" id="PTHR43236">
    <property type="entry name" value="ANTITOXIN HIGA1"/>
    <property type="match status" value="1"/>
</dbReference>
<dbReference type="STRING" id="106370.Francci3_0128"/>
<dbReference type="InterPro" id="IPR052345">
    <property type="entry name" value="Rad_response_metalloprotease"/>
</dbReference>
<evidence type="ECO:0000259" key="1">
    <source>
        <dbReference type="Pfam" id="PF06114"/>
    </source>
</evidence>
<dbReference type="PANTHER" id="PTHR43236:SF2">
    <property type="entry name" value="BLL0069 PROTEIN"/>
    <property type="match status" value="1"/>
</dbReference>
<feature type="domain" description="IrrE N-terminal-like" evidence="1">
    <location>
        <begin position="31"/>
        <end position="166"/>
    </location>
</feature>
<evidence type="ECO:0000313" key="3">
    <source>
        <dbReference type="Proteomes" id="UP000001937"/>
    </source>
</evidence>
<name>Q2JGS0_FRACC</name>
<protein>
    <recommendedName>
        <fullName evidence="1">IrrE N-terminal-like domain-containing protein</fullName>
    </recommendedName>
</protein>
<proteinExistence type="predicted"/>
<dbReference type="InterPro" id="IPR010359">
    <property type="entry name" value="IrrE_HExxH"/>
</dbReference>